<evidence type="ECO:0000313" key="2">
    <source>
        <dbReference type="EMBL" id="GKT25670.1"/>
    </source>
</evidence>
<dbReference type="EMBL" id="BQXS01007136">
    <property type="protein sequence ID" value="GKT25670.1"/>
    <property type="molecule type" value="Genomic_DNA"/>
</dbReference>
<feature type="region of interest" description="Disordered" evidence="1">
    <location>
        <begin position="75"/>
        <end position="110"/>
    </location>
</feature>
<feature type="compositionally biased region" description="Low complexity" evidence="1">
    <location>
        <begin position="98"/>
        <end position="107"/>
    </location>
</feature>
<reference evidence="2" key="1">
    <citation type="submission" date="2022-03" db="EMBL/GenBank/DDBJ databases">
        <title>Draft genome sequence of Aduncisulcus paluster, a free-living microaerophilic Fornicata.</title>
        <authorList>
            <person name="Yuyama I."/>
            <person name="Kume K."/>
            <person name="Tamura T."/>
            <person name="Inagaki Y."/>
            <person name="Hashimoto T."/>
        </authorList>
    </citation>
    <scope>NUCLEOTIDE SEQUENCE</scope>
    <source>
        <strain evidence="2">NY0171</strain>
    </source>
</reference>
<keyword evidence="3" id="KW-1185">Reference proteome</keyword>
<accession>A0ABQ5K1S6</accession>
<evidence type="ECO:0000256" key="1">
    <source>
        <dbReference type="SAM" id="MobiDB-lite"/>
    </source>
</evidence>
<gene>
    <name evidence="2" type="ORF">ADUPG1_004654</name>
</gene>
<protein>
    <submittedName>
        <fullName evidence="2">Uncharacterized protein</fullName>
    </submittedName>
</protein>
<feature type="non-terminal residue" evidence="2">
    <location>
        <position position="1"/>
    </location>
</feature>
<organism evidence="2 3">
    <name type="scientific">Aduncisulcus paluster</name>
    <dbReference type="NCBI Taxonomy" id="2918883"/>
    <lineage>
        <taxon>Eukaryota</taxon>
        <taxon>Metamonada</taxon>
        <taxon>Carpediemonas-like organisms</taxon>
        <taxon>Aduncisulcus</taxon>
    </lineage>
</organism>
<feature type="non-terminal residue" evidence="2">
    <location>
        <position position="144"/>
    </location>
</feature>
<comment type="caution">
    <text evidence="2">The sequence shown here is derived from an EMBL/GenBank/DDBJ whole genome shotgun (WGS) entry which is preliminary data.</text>
</comment>
<evidence type="ECO:0000313" key="3">
    <source>
        <dbReference type="Proteomes" id="UP001057375"/>
    </source>
</evidence>
<proteinExistence type="predicted"/>
<sequence>VLGHKSVVDTIRARNLSICVTLRDMIRASKAVSESVSVHLSFHLFYLQALAPEDRMYVKEYIKKKSSSVCKTLFPSYSPDEKASEETTAETRAETRAETTTSTKTTTSVLKDGKDAAVSSSYRLNSLPFDPSLVPFQPIELLSH</sequence>
<dbReference type="Proteomes" id="UP001057375">
    <property type="component" value="Unassembled WGS sequence"/>
</dbReference>
<feature type="compositionally biased region" description="Basic and acidic residues" evidence="1">
    <location>
        <begin position="79"/>
        <end position="97"/>
    </location>
</feature>
<name>A0ABQ5K1S6_9EUKA</name>